<dbReference type="Pfam" id="PF11969">
    <property type="entry name" value="DcpS_C"/>
    <property type="match status" value="1"/>
</dbReference>
<protein>
    <submittedName>
        <fullName evidence="3">Histidine triad (HIT) protein</fullName>
    </submittedName>
</protein>
<dbReference type="EMBL" id="AFOC01000029">
    <property type="protein sequence ID" value="EGV51690.1"/>
    <property type="molecule type" value="Genomic_DNA"/>
</dbReference>
<comment type="caution">
    <text evidence="1">Lacks conserved residue(s) required for the propagation of feature annotation.</text>
</comment>
<dbReference type="InterPro" id="IPR001310">
    <property type="entry name" value="Histidine_triad_HIT"/>
</dbReference>
<dbReference type="Gene3D" id="3.30.428.10">
    <property type="entry name" value="HIT-like"/>
    <property type="match status" value="1"/>
</dbReference>
<name>G2DCG9_9GAMM</name>
<dbReference type="PANTHER" id="PTHR23089">
    <property type="entry name" value="HISTIDINE TRIAD HIT PROTEIN"/>
    <property type="match status" value="1"/>
</dbReference>
<dbReference type="SUPFAM" id="SSF54197">
    <property type="entry name" value="HIT-like"/>
    <property type="match status" value="1"/>
</dbReference>
<evidence type="ECO:0000313" key="3">
    <source>
        <dbReference type="EMBL" id="EGV51690.1"/>
    </source>
</evidence>
<dbReference type="GO" id="GO:0003824">
    <property type="term" value="F:catalytic activity"/>
    <property type="evidence" value="ECO:0007669"/>
    <property type="project" value="InterPro"/>
</dbReference>
<reference evidence="3" key="1">
    <citation type="journal article" date="2011" name="ISME J.">
        <title>The endosymbionts of the deep-sea tubeworms Riftia pachyptila and Tevnia jerichonana share an identical physiology as revealed by proteogenomic analyses.</title>
        <authorList>
            <person name="Gardebrecht A."/>
            <person name="Markert S."/>
            <person name="Felbeck H."/>
            <person name="Thuermer A."/>
            <person name="Albrecht D."/>
            <person name="Wollherr A."/>
            <person name="Kabisch J."/>
            <person name="Lehmann R."/>
            <person name="Daniel R."/>
            <person name="Liesegang H."/>
            <person name="Hecker M."/>
            <person name="Sievert S.M."/>
            <person name="Schweder T."/>
        </authorList>
    </citation>
    <scope>NUCLEOTIDE SEQUENCE [LARGE SCALE GENOMIC DNA]</scope>
</reference>
<gene>
    <name evidence="3" type="ORF">Rifp1Sym_bb00210</name>
</gene>
<dbReference type="InterPro" id="IPR011146">
    <property type="entry name" value="HIT-like"/>
</dbReference>
<dbReference type="InterPro" id="IPR036265">
    <property type="entry name" value="HIT-like_sf"/>
</dbReference>
<evidence type="ECO:0000259" key="2">
    <source>
        <dbReference type="PROSITE" id="PS51084"/>
    </source>
</evidence>
<keyword evidence="4" id="KW-1185">Reference proteome</keyword>
<organism evidence="3 4">
    <name type="scientific">endosymbiont of Riftia pachyptila</name>
    <name type="common">vent Ph05</name>
    <dbReference type="NCBI Taxonomy" id="1048808"/>
    <lineage>
        <taxon>Bacteria</taxon>
        <taxon>Pseudomonadati</taxon>
        <taxon>Pseudomonadota</taxon>
        <taxon>Gammaproteobacteria</taxon>
        <taxon>sulfur-oxidizing symbionts</taxon>
    </lineage>
</organism>
<accession>G2DCG9</accession>
<comment type="caution">
    <text evidence="3">The sequence shown here is derived from an EMBL/GenBank/DDBJ whole genome shotgun (WGS) entry which is preliminary data.</text>
</comment>
<evidence type="ECO:0000256" key="1">
    <source>
        <dbReference type="PROSITE-ProRule" id="PRU00464"/>
    </source>
</evidence>
<feature type="domain" description="HIT" evidence="2">
    <location>
        <begin position="7"/>
        <end position="59"/>
    </location>
</feature>
<dbReference type="Proteomes" id="UP000004491">
    <property type="component" value="Unassembled WGS sequence"/>
</dbReference>
<proteinExistence type="predicted"/>
<dbReference type="PROSITE" id="PS51084">
    <property type="entry name" value="HIT_2"/>
    <property type="match status" value="1"/>
</dbReference>
<sequence length="88" mass="9563">MTMDSCLFCKMVKGEIKPDTVYEDDEILAFRDINPQAPLHILVIPKRHIATLNDLTPADARAGGQAGADCTADCEARGFFRAGLSNPI</sequence>
<dbReference type="AlphaFoldDB" id="G2DCG9"/>
<evidence type="ECO:0000313" key="4">
    <source>
        <dbReference type="Proteomes" id="UP000004491"/>
    </source>
</evidence>
<dbReference type="PRINTS" id="PR00332">
    <property type="entry name" value="HISTRIAD"/>
</dbReference>